<dbReference type="AlphaFoldDB" id="A0AAV5MMD3"/>
<proteinExistence type="predicted"/>
<protein>
    <submittedName>
        <fullName evidence="2">Uncharacterized protein</fullName>
    </submittedName>
</protein>
<dbReference type="EMBL" id="BPVZ01000449">
    <property type="protein sequence ID" value="GKV51171.1"/>
    <property type="molecule type" value="Genomic_DNA"/>
</dbReference>
<reference evidence="2 3" key="1">
    <citation type="journal article" date="2021" name="Commun. Biol.">
        <title>The genome of Shorea leprosula (Dipterocarpaceae) highlights the ecological relevance of drought in aseasonal tropical rainforests.</title>
        <authorList>
            <person name="Ng K.K.S."/>
            <person name="Kobayashi M.J."/>
            <person name="Fawcett J.A."/>
            <person name="Hatakeyama M."/>
            <person name="Paape T."/>
            <person name="Ng C.H."/>
            <person name="Ang C.C."/>
            <person name="Tnah L.H."/>
            <person name="Lee C.T."/>
            <person name="Nishiyama T."/>
            <person name="Sese J."/>
            <person name="O'Brien M.J."/>
            <person name="Copetti D."/>
            <person name="Mohd Noor M.I."/>
            <person name="Ong R.C."/>
            <person name="Putra M."/>
            <person name="Sireger I.Z."/>
            <person name="Indrioko S."/>
            <person name="Kosugi Y."/>
            <person name="Izuno A."/>
            <person name="Isagi Y."/>
            <person name="Lee S.L."/>
            <person name="Shimizu K.K."/>
        </authorList>
    </citation>
    <scope>NUCLEOTIDE SEQUENCE [LARGE SCALE GENOMIC DNA]</scope>
    <source>
        <strain evidence="2">214</strain>
    </source>
</reference>
<evidence type="ECO:0000313" key="2">
    <source>
        <dbReference type="EMBL" id="GKV51171.1"/>
    </source>
</evidence>
<comment type="caution">
    <text evidence="2">The sequence shown here is derived from an EMBL/GenBank/DDBJ whole genome shotgun (WGS) entry which is preliminary data.</text>
</comment>
<keyword evidence="3" id="KW-1185">Reference proteome</keyword>
<sequence>MMAEGTFRTFFVLFYVFANCYCFAVHFQSLLLNL</sequence>
<evidence type="ECO:0000256" key="1">
    <source>
        <dbReference type="SAM" id="Phobius"/>
    </source>
</evidence>
<gene>
    <name evidence="2" type="ORF">SLEP1_g57841</name>
</gene>
<accession>A0AAV5MMD3</accession>
<name>A0AAV5MMD3_9ROSI</name>
<dbReference type="Proteomes" id="UP001054252">
    <property type="component" value="Unassembled WGS sequence"/>
</dbReference>
<feature type="transmembrane region" description="Helical" evidence="1">
    <location>
        <begin position="12"/>
        <end position="31"/>
    </location>
</feature>
<organism evidence="2 3">
    <name type="scientific">Rubroshorea leprosula</name>
    <dbReference type="NCBI Taxonomy" id="152421"/>
    <lineage>
        <taxon>Eukaryota</taxon>
        <taxon>Viridiplantae</taxon>
        <taxon>Streptophyta</taxon>
        <taxon>Embryophyta</taxon>
        <taxon>Tracheophyta</taxon>
        <taxon>Spermatophyta</taxon>
        <taxon>Magnoliopsida</taxon>
        <taxon>eudicotyledons</taxon>
        <taxon>Gunneridae</taxon>
        <taxon>Pentapetalae</taxon>
        <taxon>rosids</taxon>
        <taxon>malvids</taxon>
        <taxon>Malvales</taxon>
        <taxon>Dipterocarpaceae</taxon>
        <taxon>Rubroshorea</taxon>
    </lineage>
</organism>
<keyword evidence="1" id="KW-0812">Transmembrane</keyword>
<evidence type="ECO:0000313" key="3">
    <source>
        <dbReference type="Proteomes" id="UP001054252"/>
    </source>
</evidence>
<keyword evidence="1" id="KW-0472">Membrane</keyword>
<keyword evidence="1" id="KW-1133">Transmembrane helix</keyword>